<comment type="caution">
    <text evidence="1">The sequence shown here is derived from an EMBL/GenBank/DDBJ whole genome shotgun (WGS) entry which is preliminary data.</text>
</comment>
<sequence length="136" mass="15726">MGALQQYRPVGNRCHFICIPHHVCDYEEKRCYSFCSDGRCLSYPGPLRCSNQGCSWPAFLEFCSMTRRDHCTLNKLTKFGLTVQYNTPTNMPRSFTAWLSYLGQLKTAINVTFFYLGLFKLVSTSQPNNFMTKYLT</sequence>
<gene>
    <name evidence="1" type="ORF">AVEN_126510_1</name>
</gene>
<accession>A0A4Y2LSS4</accession>
<name>A0A4Y2LSS4_ARAVE</name>
<dbReference type="EMBL" id="BGPR01006148">
    <property type="protein sequence ID" value="GBN16427.1"/>
    <property type="molecule type" value="Genomic_DNA"/>
</dbReference>
<reference evidence="1 2" key="1">
    <citation type="journal article" date="2019" name="Sci. Rep.">
        <title>Orb-weaving spider Araneus ventricosus genome elucidates the spidroin gene catalogue.</title>
        <authorList>
            <person name="Kono N."/>
            <person name="Nakamura H."/>
            <person name="Ohtoshi R."/>
            <person name="Moran D.A.P."/>
            <person name="Shinohara A."/>
            <person name="Yoshida Y."/>
            <person name="Fujiwara M."/>
            <person name="Mori M."/>
            <person name="Tomita M."/>
            <person name="Arakawa K."/>
        </authorList>
    </citation>
    <scope>NUCLEOTIDE SEQUENCE [LARGE SCALE GENOMIC DNA]</scope>
</reference>
<evidence type="ECO:0000313" key="1">
    <source>
        <dbReference type="EMBL" id="GBN16427.1"/>
    </source>
</evidence>
<dbReference type="Proteomes" id="UP000499080">
    <property type="component" value="Unassembled WGS sequence"/>
</dbReference>
<evidence type="ECO:0000313" key="2">
    <source>
        <dbReference type="Proteomes" id="UP000499080"/>
    </source>
</evidence>
<proteinExistence type="predicted"/>
<organism evidence="1 2">
    <name type="scientific">Araneus ventricosus</name>
    <name type="common">Orbweaver spider</name>
    <name type="synonym">Epeira ventricosa</name>
    <dbReference type="NCBI Taxonomy" id="182803"/>
    <lineage>
        <taxon>Eukaryota</taxon>
        <taxon>Metazoa</taxon>
        <taxon>Ecdysozoa</taxon>
        <taxon>Arthropoda</taxon>
        <taxon>Chelicerata</taxon>
        <taxon>Arachnida</taxon>
        <taxon>Araneae</taxon>
        <taxon>Araneomorphae</taxon>
        <taxon>Entelegynae</taxon>
        <taxon>Araneoidea</taxon>
        <taxon>Araneidae</taxon>
        <taxon>Araneus</taxon>
    </lineage>
</organism>
<protein>
    <submittedName>
        <fullName evidence="1">Uncharacterized protein</fullName>
    </submittedName>
</protein>
<dbReference type="AlphaFoldDB" id="A0A4Y2LSS4"/>
<keyword evidence="2" id="KW-1185">Reference proteome</keyword>